<dbReference type="Proteomes" id="UP000249633">
    <property type="component" value="Unassembled WGS sequence"/>
</dbReference>
<feature type="domain" description="Transposase IS200-like" evidence="1">
    <location>
        <begin position="9"/>
        <end position="125"/>
    </location>
</feature>
<dbReference type="InterPro" id="IPR036515">
    <property type="entry name" value="Transposase_17_sf"/>
</dbReference>
<dbReference type="PANTHER" id="PTHR34322">
    <property type="entry name" value="TRANSPOSASE, Y1_TNP DOMAIN-CONTAINING"/>
    <property type="match status" value="1"/>
</dbReference>
<evidence type="ECO:0000313" key="3">
    <source>
        <dbReference type="Proteomes" id="UP000249633"/>
    </source>
</evidence>
<dbReference type="AlphaFoldDB" id="A0A2W5FRV0"/>
<dbReference type="GO" id="GO:0004803">
    <property type="term" value="F:transposase activity"/>
    <property type="evidence" value="ECO:0007669"/>
    <property type="project" value="InterPro"/>
</dbReference>
<dbReference type="GO" id="GO:0006313">
    <property type="term" value="P:DNA transposition"/>
    <property type="evidence" value="ECO:0007669"/>
    <property type="project" value="InterPro"/>
</dbReference>
<gene>
    <name evidence="2" type="ORF">DI603_03205</name>
</gene>
<sequence>MARPPRLEIAGAVYLIRAHCPDEGSTRAFEDEADRRAMVSLIEQALLRFDAQALAYCLLPDQYQLLLFTRKANLSRLMRHLNGVYTQYHQRRHGLGGPLFQGRFHAVLVDRERHLLDACRYIDLGPVREGLAGDPAAWPGSSFRAHAALEAAPDWLEVDGLHGYLLNRPASTPAQHRRAGERYAALLAAEPDFDLWTGRLREQIFLGDAAFAQRMRAQAGTPARAPRVGWNEWMRRAGGVREQALWLAHTQGSVSMTDLAGQVGLSISRVSRLIATAERTL</sequence>
<dbReference type="SMART" id="SM01321">
    <property type="entry name" value="Y1_Tnp"/>
    <property type="match status" value="1"/>
</dbReference>
<organism evidence="2 3">
    <name type="scientific">Roseateles depolymerans</name>
    <dbReference type="NCBI Taxonomy" id="76731"/>
    <lineage>
        <taxon>Bacteria</taxon>
        <taxon>Pseudomonadati</taxon>
        <taxon>Pseudomonadota</taxon>
        <taxon>Betaproteobacteria</taxon>
        <taxon>Burkholderiales</taxon>
        <taxon>Sphaerotilaceae</taxon>
        <taxon>Roseateles</taxon>
    </lineage>
</organism>
<dbReference type="PANTHER" id="PTHR34322:SF2">
    <property type="entry name" value="TRANSPOSASE IS200-LIKE DOMAIN-CONTAINING PROTEIN"/>
    <property type="match status" value="1"/>
</dbReference>
<proteinExistence type="predicted"/>
<evidence type="ECO:0000259" key="1">
    <source>
        <dbReference type="SMART" id="SM01321"/>
    </source>
</evidence>
<dbReference type="GO" id="GO:0003677">
    <property type="term" value="F:DNA binding"/>
    <property type="evidence" value="ECO:0007669"/>
    <property type="project" value="InterPro"/>
</dbReference>
<dbReference type="EMBL" id="QFOD01000002">
    <property type="protein sequence ID" value="PZP35786.1"/>
    <property type="molecule type" value="Genomic_DNA"/>
</dbReference>
<dbReference type="InterPro" id="IPR002686">
    <property type="entry name" value="Transposase_17"/>
</dbReference>
<accession>A0A2W5FRV0</accession>
<name>A0A2W5FRV0_9BURK</name>
<evidence type="ECO:0000313" key="2">
    <source>
        <dbReference type="EMBL" id="PZP35786.1"/>
    </source>
</evidence>
<comment type="caution">
    <text evidence="2">The sequence shown here is derived from an EMBL/GenBank/DDBJ whole genome shotgun (WGS) entry which is preliminary data.</text>
</comment>
<dbReference type="Gene3D" id="3.30.70.1290">
    <property type="entry name" value="Transposase IS200-like"/>
    <property type="match status" value="1"/>
</dbReference>
<reference evidence="2 3" key="1">
    <citation type="submission" date="2017-08" db="EMBL/GenBank/DDBJ databases">
        <title>Infants hospitalized years apart are colonized by the same room-sourced microbial strains.</title>
        <authorList>
            <person name="Brooks B."/>
            <person name="Olm M.R."/>
            <person name="Firek B.A."/>
            <person name="Baker R."/>
            <person name="Thomas B.C."/>
            <person name="Morowitz M.J."/>
            <person name="Banfield J.F."/>
        </authorList>
    </citation>
    <scope>NUCLEOTIDE SEQUENCE [LARGE SCALE GENOMIC DNA]</scope>
    <source>
        <strain evidence="2">S2_012_000_R2_81</strain>
    </source>
</reference>
<dbReference type="SUPFAM" id="SSF143422">
    <property type="entry name" value="Transposase IS200-like"/>
    <property type="match status" value="1"/>
</dbReference>
<protein>
    <submittedName>
        <fullName evidence="2">Transposase</fullName>
    </submittedName>
</protein>